<dbReference type="CDD" id="cd18186">
    <property type="entry name" value="BTB_POZ_ZBTB_KLHL-like"/>
    <property type="match status" value="1"/>
</dbReference>
<evidence type="ECO:0000256" key="1">
    <source>
        <dbReference type="ARBA" id="ARBA00002668"/>
    </source>
</evidence>
<comment type="caution">
    <text evidence="3">The sequence shown here is derived from an EMBL/GenBank/DDBJ whole genome shotgun (WGS) entry which is preliminary data.</text>
</comment>
<evidence type="ECO:0000313" key="4">
    <source>
        <dbReference type="Proteomes" id="UP001642540"/>
    </source>
</evidence>
<dbReference type="SUPFAM" id="SSF54695">
    <property type="entry name" value="POZ domain"/>
    <property type="match status" value="1"/>
</dbReference>
<name>A0ABP1QDP1_9HEXA</name>
<accession>A0ABP1QDP1</accession>
<dbReference type="InterPro" id="IPR000210">
    <property type="entry name" value="BTB/POZ_dom"/>
</dbReference>
<dbReference type="SMART" id="SM00225">
    <property type="entry name" value="BTB"/>
    <property type="match status" value="1"/>
</dbReference>
<dbReference type="Pfam" id="PF00651">
    <property type="entry name" value="BTB"/>
    <property type="match status" value="1"/>
</dbReference>
<organism evidence="3 4">
    <name type="scientific">Orchesella dallaii</name>
    <dbReference type="NCBI Taxonomy" id="48710"/>
    <lineage>
        <taxon>Eukaryota</taxon>
        <taxon>Metazoa</taxon>
        <taxon>Ecdysozoa</taxon>
        <taxon>Arthropoda</taxon>
        <taxon>Hexapoda</taxon>
        <taxon>Collembola</taxon>
        <taxon>Entomobryomorpha</taxon>
        <taxon>Entomobryoidea</taxon>
        <taxon>Orchesellidae</taxon>
        <taxon>Orchesellinae</taxon>
        <taxon>Orchesella</taxon>
    </lineage>
</organism>
<dbReference type="PROSITE" id="PS50097">
    <property type="entry name" value="BTB"/>
    <property type="match status" value="1"/>
</dbReference>
<proteinExistence type="predicted"/>
<dbReference type="InterPro" id="IPR044784">
    <property type="entry name" value="At1g01640-like"/>
</dbReference>
<dbReference type="InterPro" id="IPR011333">
    <property type="entry name" value="SKP1/BTB/POZ_sf"/>
</dbReference>
<gene>
    <name evidence="3" type="ORF">ODALV1_LOCUS8095</name>
</gene>
<evidence type="ECO:0000259" key="2">
    <source>
        <dbReference type="PROSITE" id="PS50097"/>
    </source>
</evidence>
<dbReference type="Gene3D" id="3.30.710.10">
    <property type="entry name" value="Potassium Channel Kv1.1, Chain A"/>
    <property type="match status" value="1"/>
</dbReference>
<protein>
    <recommendedName>
        <fullName evidence="2">BTB domain-containing protein</fullName>
    </recommendedName>
</protein>
<dbReference type="PANTHER" id="PTHR47274">
    <property type="entry name" value="BTB/POZ DOMAIN CONTAINING PROTEIN, EXPRESSED-RELATED"/>
    <property type="match status" value="1"/>
</dbReference>
<evidence type="ECO:0000313" key="3">
    <source>
        <dbReference type="EMBL" id="CAL8092027.1"/>
    </source>
</evidence>
<sequence length="383" mass="42956">MLFAFVENHGVQYNFKKIDVDKENVLNGKTTLEGACSLAYQGAYYLPNQIGAKEEDHSDLRTMLNSAIKKASAASANQHSEKCSIKFKAIYGAERDAVPESVEICVESDLLIGIFTEYKEPVRVNLGMTINCGHTGIVESINVIGMVPSMSDSEAEKCYFKGALDSDQVTKFKCVEGVVYNGNISVLMCALTDEYYSSVHPTQLMCKAFLDDKIACDFELISKNGSRIPCHKAFIAWNSPVLSVMLQTDCKESKENAYELGLSEDGVKAFLEFIYYGNMDRPNERPTIALELFEAAHKYNVQAMEKAIKNMLLRKQTTWFPIDVALQLFVLTNQTNSYPDLKWRVLQVIKGKPVEMKESSVFDDLLHGDPNTAKELIFRCLQC</sequence>
<dbReference type="EMBL" id="CAXLJM020000025">
    <property type="protein sequence ID" value="CAL8092027.1"/>
    <property type="molecule type" value="Genomic_DNA"/>
</dbReference>
<dbReference type="Proteomes" id="UP001642540">
    <property type="component" value="Unassembled WGS sequence"/>
</dbReference>
<feature type="domain" description="BTB" evidence="2">
    <location>
        <begin position="216"/>
        <end position="283"/>
    </location>
</feature>
<keyword evidence="4" id="KW-1185">Reference proteome</keyword>
<comment type="function">
    <text evidence="1">May act as a substrate-specific adapter of an E3 ubiquitin-protein ligase complex (CUL3-RBX1-BTB) which mediates the ubiquitination and subsequent proteasomal degradation of target proteins.</text>
</comment>
<reference evidence="3 4" key="1">
    <citation type="submission" date="2024-08" db="EMBL/GenBank/DDBJ databases">
        <authorList>
            <person name="Cucini C."/>
            <person name="Frati F."/>
        </authorList>
    </citation>
    <scope>NUCLEOTIDE SEQUENCE [LARGE SCALE GENOMIC DNA]</scope>
</reference>